<sequence>MGCDSCPASKTSLSRRIEVRKLLLNEGPILPCSFFRTKVSPVDQDLTDYSFYEAGQNVNRGLTSKIPFASVVGETMTGMLRLPIFLRRKTWKIGWIFEWADDTVRQSMELPYLIKECLSYLLCCKGMNQGNEVCILSEAIHHDKYTILVLGLGQPSDKIHADLCPRLLGNRKR</sequence>
<organism evidence="1 2">
    <name type="scientific">Punica granatum</name>
    <name type="common">Pomegranate</name>
    <dbReference type="NCBI Taxonomy" id="22663"/>
    <lineage>
        <taxon>Eukaryota</taxon>
        <taxon>Viridiplantae</taxon>
        <taxon>Streptophyta</taxon>
        <taxon>Embryophyta</taxon>
        <taxon>Tracheophyta</taxon>
        <taxon>Spermatophyta</taxon>
        <taxon>Magnoliopsida</taxon>
        <taxon>eudicotyledons</taxon>
        <taxon>Gunneridae</taxon>
        <taxon>Pentapetalae</taxon>
        <taxon>rosids</taxon>
        <taxon>malvids</taxon>
        <taxon>Myrtales</taxon>
        <taxon>Lythraceae</taxon>
        <taxon>Punica</taxon>
    </lineage>
</organism>
<name>A0A2I0JTV5_PUNGR</name>
<accession>A0A2I0JTV5</accession>
<comment type="caution">
    <text evidence="1">The sequence shown here is derived from an EMBL/GenBank/DDBJ whole genome shotgun (WGS) entry which is preliminary data.</text>
</comment>
<evidence type="ECO:0000313" key="1">
    <source>
        <dbReference type="EMBL" id="PKI59303.1"/>
    </source>
</evidence>
<dbReference type="AlphaFoldDB" id="A0A2I0JTV5"/>
<gene>
    <name evidence="1" type="ORF">CRG98_020295</name>
</gene>
<reference evidence="1 2" key="1">
    <citation type="submission" date="2017-11" db="EMBL/GenBank/DDBJ databases">
        <title>De-novo sequencing of pomegranate (Punica granatum L.) genome.</title>
        <authorList>
            <person name="Akparov Z."/>
            <person name="Amiraslanov A."/>
            <person name="Hajiyeva S."/>
            <person name="Abbasov M."/>
            <person name="Kaur K."/>
            <person name="Hamwieh A."/>
            <person name="Solovyev V."/>
            <person name="Salamov A."/>
            <person name="Braich B."/>
            <person name="Kosarev P."/>
            <person name="Mahmoud A."/>
            <person name="Hajiyev E."/>
            <person name="Babayeva S."/>
            <person name="Izzatullayeva V."/>
            <person name="Mammadov A."/>
            <person name="Mammadov A."/>
            <person name="Sharifova S."/>
            <person name="Ojaghi J."/>
            <person name="Eynullazada K."/>
            <person name="Bayramov B."/>
            <person name="Abdulazimova A."/>
            <person name="Shahmuradov I."/>
        </authorList>
    </citation>
    <scope>NUCLEOTIDE SEQUENCE [LARGE SCALE GENOMIC DNA]</scope>
    <source>
        <strain evidence="2">cv. AG2017</strain>
        <tissue evidence="1">Leaf</tissue>
    </source>
</reference>
<evidence type="ECO:0000313" key="2">
    <source>
        <dbReference type="Proteomes" id="UP000233551"/>
    </source>
</evidence>
<dbReference type="Proteomes" id="UP000233551">
    <property type="component" value="Unassembled WGS sequence"/>
</dbReference>
<keyword evidence="2" id="KW-1185">Reference proteome</keyword>
<protein>
    <submittedName>
        <fullName evidence="1">Uncharacterized protein</fullName>
    </submittedName>
</protein>
<dbReference type="EMBL" id="PGOL01001305">
    <property type="protein sequence ID" value="PKI59303.1"/>
    <property type="molecule type" value="Genomic_DNA"/>
</dbReference>
<proteinExistence type="predicted"/>